<evidence type="ECO:0000256" key="7">
    <source>
        <dbReference type="SAM" id="Phobius"/>
    </source>
</evidence>
<dbReference type="PANTHER" id="PTHR16932">
    <property type="entry name" value="INTERFERON ALPHA-INDUCIBLE PROTEIN 27"/>
    <property type="match status" value="1"/>
</dbReference>
<keyword evidence="4 7" id="KW-1133">Transmembrane helix</keyword>
<keyword evidence="3 7" id="KW-0812">Transmembrane</keyword>
<dbReference type="Gene3D" id="6.10.110.10">
    <property type="match status" value="1"/>
</dbReference>
<evidence type="ECO:0000256" key="2">
    <source>
        <dbReference type="ARBA" id="ARBA00007262"/>
    </source>
</evidence>
<proteinExistence type="inferred from homology"/>
<gene>
    <name evidence="9" type="primary">LOC130707583</name>
</gene>
<evidence type="ECO:0000256" key="4">
    <source>
        <dbReference type="ARBA" id="ARBA00022989"/>
    </source>
</evidence>
<dbReference type="InterPro" id="IPR009311">
    <property type="entry name" value="IFI6/IFI27-like"/>
</dbReference>
<sequence length="189" mass="18935">MNPSFQGTYRVSYLQLSILRVQRLFKRTAQRIILNRGTCLLSALPSPAKAAAAVVGGALFVGAVPVALGAMGFTGAGIAASSLAAKMMSSAAIANGGGVAAGSLVATLQSVGAAGLSTSSNIILGSAGSALGAWLWDRKKKAPSSPPPESSTEAERGSCAGDDPPGPQDVSPPNDKSSASQNSSKKHRK</sequence>
<feature type="transmembrane region" description="Helical" evidence="7">
    <location>
        <begin position="118"/>
        <end position="136"/>
    </location>
</feature>
<evidence type="ECO:0000313" key="8">
    <source>
        <dbReference type="Proteomes" id="UP001652580"/>
    </source>
</evidence>
<dbReference type="InterPro" id="IPR038213">
    <property type="entry name" value="IFI6/IFI27-like_sf"/>
</dbReference>
<comment type="similarity">
    <text evidence="2">Belongs to the IFI6/IFI27 family.</text>
</comment>
<reference evidence="9" key="1">
    <citation type="submission" date="2025-08" db="UniProtKB">
        <authorList>
            <consortium name="RefSeq"/>
        </authorList>
    </citation>
    <scope>IDENTIFICATION</scope>
</reference>
<dbReference type="PANTHER" id="PTHR16932:SF2">
    <property type="entry name" value="INTERFERON ALPHA-INDUCIBLE PROTEIN 27, MITOCHONDRIAL"/>
    <property type="match status" value="1"/>
</dbReference>
<feature type="compositionally biased region" description="Polar residues" evidence="6">
    <location>
        <begin position="174"/>
        <end position="183"/>
    </location>
</feature>
<organism evidence="8 9">
    <name type="scientific">Balaenoptera acutorostrata</name>
    <name type="common">Common minke whale</name>
    <name type="synonym">Balaena rostrata</name>
    <dbReference type="NCBI Taxonomy" id="9767"/>
    <lineage>
        <taxon>Eukaryota</taxon>
        <taxon>Metazoa</taxon>
        <taxon>Chordata</taxon>
        <taxon>Craniata</taxon>
        <taxon>Vertebrata</taxon>
        <taxon>Euteleostomi</taxon>
        <taxon>Mammalia</taxon>
        <taxon>Eutheria</taxon>
        <taxon>Laurasiatheria</taxon>
        <taxon>Artiodactyla</taxon>
        <taxon>Whippomorpha</taxon>
        <taxon>Cetacea</taxon>
        <taxon>Mysticeti</taxon>
        <taxon>Balaenopteridae</taxon>
        <taxon>Balaenoptera</taxon>
    </lineage>
</organism>
<dbReference type="GeneID" id="130707583"/>
<evidence type="ECO:0000313" key="9">
    <source>
        <dbReference type="RefSeq" id="XP_057398710.1"/>
    </source>
</evidence>
<evidence type="ECO:0000256" key="5">
    <source>
        <dbReference type="ARBA" id="ARBA00023136"/>
    </source>
</evidence>
<feature type="region of interest" description="Disordered" evidence="6">
    <location>
        <begin position="138"/>
        <end position="189"/>
    </location>
</feature>
<evidence type="ECO:0000256" key="6">
    <source>
        <dbReference type="SAM" id="MobiDB-lite"/>
    </source>
</evidence>
<protein>
    <submittedName>
        <fullName evidence="9">Interferon alpha-inducible protein 27-like protein 2 isoform X4</fullName>
    </submittedName>
</protein>
<keyword evidence="8" id="KW-1185">Reference proteome</keyword>
<keyword evidence="5 7" id="KW-0472">Membrane</keyword>
<dbReference type="Proteomes" id="UP001652580">
    <property type="component" value="Chromosome 3"/>
</dbReference>
<feature type="transmembrane region" description="Helical" evidence="7">
    <location>
        <begin position="50"/>
        <end position="80"/>
    </location>
</feature>
<evidence type="ECO:0000256" key="3">
    <source>
        <dbReference type="ARBA" id="ARBA00022692"/>
    </source>
</evidence>
<evidence type="ECO:0000256" key="1">
    <source>
        <dbReference type="ARBA" id="ARBA00004141"/>
    </source>
</evidence>
<comment type="subcellular location">
    <subcellularLocation>
        <location evidence="1">Membrane</location>
        <topology evidence="1">Multi-pass membrane protein</topology>
    </subcellularLocation>
</comment>
<dbReference type="Pfam" id="PF06140">
    <property type="entry name" value="Ifi-6-16"/>
    <property type="match status" value="1"/>
</dbReference>
<dbReference type="RefSeq" id="XP_057398710.1">
    <property type="nucleotide sequence ID" value="XM_057542727.1"/>
</dbReference>
<accession>A0ABM3T9E1</accession>
<name>A0ABM3T9E1_BALAC</name>